<keyword evidence="3" id="KW-1185">Reference proteome</keyword>
<name>A0ABR1AVQ5_POLSC</name>
<feature type="region of interest" description="Disordered" evidence="1">
    <location>
        <begin position="82"/>
        <end position="101"/>
    </location>
</feature>
<proteinExistence type="predicted"/>
<dbReference type="Proteomes" id="UP001359485">
    <property type="component" value="Unassembled WGS sequence"/>
</dbReference>
<dbReference type="EMBL" id="JAWJWF010000045">
    <property type="protein sequence ID" value="KAK6628029.1"/>
    <property type="molecule type" value="Genomic_DNA"/>
</dbReference>
<organism evidence="2 3">
    <name type="scientific">Polyplax serrata</name>
    <name type="common">Common mouse louse</name>
    <dbReference type="NCBI Taxonomy" id="468196"/>
    <lineage>
        <taxon>Eukaryota</taxon>
        <taxon>Metazoa</taxon>
        <taxon>Ecdysozoa</taxon>
        <taxon>Arthropoda</taxon>
        <taxon>Hexapoda</taxon>
        <taxon>Insecta</taxon>
        <taxon>Pterygota</taxon>
        <taxon>Neoptera</taxon>
        <taxon>Paraneoptera</taxon>
        <taxon>Psocodea</taxon>
        <taxon>Troctomorpha</taxon>
        <taxon>Phthiraptera</taxon>
        <taxon>Anoplura</taxon>
        <taxon>Polyplacidae</taxon>
        <taxon>Polyplax</taxon>
    </lineage>
</organism>
<sequence>MFKINYTNCILRRQNSGENGCEAQKSEERDQVLLADILKRILWAQGKRGGFHGRLAETKCEEVGEVCVLGEGNVEAKKQRKTPFNLPADGKNDFGSEKLQI</sequence>
<protein>
    <submittedName>
        <fullName evidence="2">Uncharacterized protein</fullName>
    </submittedName>
</protein>
<reference evidence="2 3" key="1">
    <citation type="submission" date="2023-09" db="EMBL/GenBank/DDBJ databases">
        <title>Genomes of two closely related lineages of the louse Polyplax serrata with different host specificities.</title>
        <authorList>
            <person name="Martinu J."/>
            <person name="Tarabai H."/>
            <person name="Stefka J."/>
            <person name="Hypsa V."/>
        </authorList>
    </citation>
    <scope>NUCLEOTIDE SEQUENCE [LARGE SCALE GENOMIC DNA]</scope>
    <source>
        <strain evidence="2">98ZLc_SE</strain>
    </source>
</reference>
<gene>
    <name evidence="2" type="ORF">RUM44_010511</name>
</gene>
<evidence type="ECO:0000313" key="2">
    <source>
        <dbReference type="EMBL" id="KAK6628029.1"/>
    </source>
</evidence>
<evidence type="ECO:0000313" key="3">
    <source>
        <dbReference type="Proteomes" id="UP001359485"/>
    </source>
</evidence>
<comment type="caution">
    <text evidence="2">The sequence shown here is derived from an EMBL/GenBank/DDBJ whole genome shotgun (WGS) entry which is preliminary data.</text>
</comment>
<evidence type="ECO:0000256" key="1">
    <source>
        <dbReference type="SAM" id="MobiDB-lite"/>
    </source>
</evidence>
<feature type="compositionally biased region" description="Basic and acidic residues" evidence="1">
    <location>
        <begin position="90"/>
        <end position="101"/>
    </location>
</feature>
<accession>A0ABR1AVQ5</accession>